<proteinExistence type="predicted"/>
<gene>
    <name evidence="1" type="ORF">WJX72_005614</name>
</gene>
<dbReference type="EMBL" id="JALJOR010000012">
    <property type="protein sequence ID" value="KAK9807658.1"/>
    <property type="molecule type" value="Genomic_DNA"/>
</dbReference>
<dbReference type="AlphaFoldDB" id="A0AAW1PGQ4"/>
<comment type="caution">
    <text evidence="1">The sequence shown here is derived from an EMBL/GenBank/DDBJ whole genome shotgun (WGS) entry which is preliminary data.</text>
</comment>
<evidence type="ECO:0000313" key="2">
    <source>
        <dbReference type="Proteomes" id="UP001489004"/>
    </source>
</evidence>
<organism evidence="1 2">
    <name type="scientific">[Myrmecia] bisecta</name>
    <dbReference type="NCBI Taxonomy" id="41462"/>
    <lineage>
        <taxon>Eukaryota</taxon>
        <taxon>Viridiplantae</taxon>
        <taxon>Chlorophyta</taxon>
        <taxon>core chlorophytes</taxon>
        <taxon>Trebouxiophyceae</taxon>
        <taxon>Trebouxiales</taxon>
        <taxon>Trebouxiaceae</taxon>
        <taxon>Myrmecia</taxon>
    </lineage>
</organism>
<accession>A0AAW1PGQ4</accession>
<keyword evidence="2" id="KW-1185">Reference proteome</keyword>
<sequence>MLHDVECQVTGTFPGTTSVAAAPTTVREVDVACQASLGNARLKAQNVGHEATSQVPWSFDFYYPLFALCHPKQLVVGARCQ</sequence>
<dbReference type="Proteomes" id="UP001489004">
    <property type="component" value="Unassembled WGS sequence"/>
</dbReference>
<evidence type="ECO:0000313" key="1">
    <source>
        <dbReference type="EMBL" id="KAK9807658.1"/>
    </source>
</evidence>
<protein>
    <submittedName>
        <fullName evidence="1">Uncharacterized protein</fullName>
    </submittedName>
</protein>
<reference evidence="1 2" key="1">
    <citation type="journal article" date="2024" name="Nat. Commun.">
        <title>Phylogenomics reveals the evolutionary origins of lichenization in chlorophyte algae.</title>
        <authorList>
            <person name="Puginier C."/>
            <person name="Libourel C."/>
            <person name="Otte J."/>
            <person name="Skaloud P."/>
            <person name="Haon M."/>
            <person name="Grisel S."/>
            <person name="Petersen M."/>
            <person name="Berrin J.G."/>
            <person name="Delaux P.M."/>
            <person name="Dal Grande F."/>
            <person name="Keller J."/>
        </authorList>
    </citation>
    <scope>NUCLEOTIDE SEQUENCE [LARGE SCALE GENOMIC DNA]</scope>
    <source>
        <strain evidence="1 2">SAG 2043</strain>
    </source>
</reference>
<name>A0AAW1PGQ4_9CHLO</name>